<feature type="domain" description="Radical SAM core" evidence="5">
    <location>
        <begin position="104"/>
        <end position="318"/>
    </location>
</feature>
<sequence length="446" mass="51399">MNLNEKFTTYAVGKTLSYIHKDPEKNLPKAVSLARKISPDAYSSQIDRIEEVINDPDNVFYKYIINMLDTIDEDVFDKTITNFMLNGVLFSEDLKRETREKYNCNVPWTILLDPTTACNLKCTGCWAAEYGKSLNLSYDEIDDIIRQGKDMGIYFYIYTGGEPLVRKKDVLKIAEKHNDCEFLIFTNSTLIDDDFVDEMLRLKNIVPAISVEGSEFTTDARRGDGTYSKVLEAMDKLKENGLPFGISCCYTSMNYESIISEEFVDDMIDRGALFAWYFHFMPVGKGTGKELLPKPNQREHVYHELRKFRKTKPLFFLDFQNDAEYIGGCIAGGRNYLHINANGDVEPCVFIHYSDSNIREKSLLESLQAPLFMAYHDGQPFNENMLRPCPMLENPQLLRNMVKKSQAKSTDILEKEEVDDLCDKCEDYASNWKPTADKLWEESLKR</sequence>
<dbReference type="Pfam" id="PF04055">
    <property type="entry name" value="Radical_SAM"/>
    <property type="match status" value="1"/>
</dbReference>
<evidence type="ECO:0000259" key="5">
    <source>
        <dbReference type="PROSITE" id="PS51918"/>
    </source>
</evidence>
<dbReference type="OrthoDB" id="9782387at2"/>
<dbReference type="Proteomes" id="UP000002294">
    <property type="component" value="Chromosome"/>
</dbReference>
<evidence type="ECO:0000256" key="4">
    <source>
        <dbReference type="ARBA" id="ARBA00023014"/>
    </source>
</evidence>
<keyword evidence="2" id="KW-0479">Metal-binding</keyword>
<dbReference type="eggNOG" id="COG0535">
    <property type="taxonomic scope" value="Bacteria"/>
</dbReference>
<evidence type="ECO:0000313" key="7">
    <source>
        <dbReference type="Proteomes" id="UP000002294"/>
    </source>
</evidence>
<dbReference type="GO" id="GO:0051536">
    <property type="term" value="F:iron-sulfur cluster binding"/>
    <property type="evidence" value="ECO:0007669"/>
    <property type="project" value="UniProtKB-KW"/>
</dbReference>
<dbReference type="GO" id="GO:0003824">
    <property type="term" value="F:catalytic activity"/>
    <property type="evidence" value="ECO:0007669"/>
    <property type="project" value="InterPro"/>
</dbReference>
<dbReference type="InterPro" id="IPR007197">
    <property type="entry name" value="rSAM"/>
</dbReference>
<evidence type="ECO:0000256" key="1">
    <source>
        <dbReference type="ARBA" id="ARBA00022691"/>
    </source>
</evidence>
<dbReference type="SFLD" id="SFLDG01067">
    <property type="entry name" value="SPASM/twitch_domain_containing"/>
    <property type="match status" value="1"/>
</dbReference>
<reference evidence="6 7" key="1">
    <citation type="journal article" date="2009" name="Stand. Genomic Sci.">
        <title>Complete genome sequence of Anaerococcus prevotii type strain (PC1).</title>
        <authorList>
            <person name="Labutti K."/>
            <person name="Pukall R."/>
            <person name="Steenblock K."/>
            <person name="Glavina Del Rio T."/>
            <person name="Tice H."/>
            <person name="Copeland A."/>
            <person name="Cheng J.F."/>
            <person name="Lucas S."/>
            <person name="Chen F."/>
            <person name="Nolan M."/>
            <person name="Bruce D."/>
            <person name="Goodwin L."/>
            <person name="Pitluck S."/>
            <person name="Ivanova N."/>
            <person name="Mavromatis K."/>
            <person name="Ovchinnikova G."/>
            <person name="Pati A."/>
            <person name="Chen A."/>
            <person name="Palaniappan K."/>
            <person name="Land M."/>
            <person name="Hauser L."/>
            <person name="Chang Y.J."/>
            <person name="Jeffries C.D."/>
            <person name="Chain P."/>
            <person name="Saunders E."/>
            <person name="Brettin T."/>
            <person name="Detter J.C."/>
            <person name="Han C."/>
            <person name="Goker M."/>
            <person name="Bristow J."/>
            <person name="Eisen J.A."/>
            <person name="Markowitz V."/>
            <person name="Hugenholtz P."/>
            <person name="Kyrpides N.C."/>
            <person name="Klenk H.P."/>
            <person name="Lapidus A."/>
        </authorList>
    </citation>
    <scope>NUCLEOTIDE SEQUENCE [LARGE SCALE GENOMIC DNA]</scope>
    <source>
        <strain evidence="7">ATCC 9321 / DSM 20548 / JCM 6508 / NCTC 11806 / PC1</strain>
    </source>
</reference>
<keyword evidence="7" id="KW-1185">Reference proteome</keyword>
<dbReference type="InterPro" id="IPR006638">
    <property type="entry name" value="Elp3/MiaA/NifB-like_rSAM"/>
</dbReference>
<evidence type="ECO:0000313" key="6">
    <source>
        <dbReference type="EMBL" id="ACV29122.1"/>
    </source>
</evidence>
<dbReference type="KEGG" id="apr:Apre_1095"/>
<dbReference type="Gene3D" id="3.20.20.70">
    <property type="entry name" value="Aldolase class I"/>
    <property type="match status" value="1"/>
</dbReference>
<accession>C7RI11</accession>
<evidence type="ECO:0000256" key="2">
    <source>
        <dbReference type="ARBA" id="ARBA00022723"/>
    </source>
</evidence>
<dbReference type="CDD" id="cd01335">
    <property type="entry name" value="Radical_SAM"/>
    <property type="match status" value="1"/>
</dbReference>
<dbReference type="SFLD" id="SFLDS00029">
    <property type="entry name" value="Radical_SAM"/>
    <property type="match status" value="1"/>
</dbReference>
<dbReference type="InterPro" id="IPR058240">
    <property type="entry name" value="rSAM_sf"/>
</dbReference>
<organism evidence="6 7">
    <name type="scientific">Anaerococcus prevotii (strain ATCC 9321 / DSM 20548 / JCM 6508 / NCTC 11806 / PC1)</name>
    <name type="common">Peptostreptococcus prevotii</name>
    <name type="synonym">Peptococcus prevotii</name>
    <dbReference type="NCBI Taxonomy" id="525919"/>
    <lineage>
        <taxon>Bacteria</taxon>
        <taxon>Bacillati</taxon>
        <taxon>Bacillota</taxon>
        <taxon>Tissierellia</taxon>
        <taxon>Tissierellales</taxon>
        <taxon>Peptoniphilaceae</taxon>
        <taxon>Anaerococcus</taxon>
    </lineage>
</organism>
<dbReference type="InterPro" id="IPR013785">
    <property type="entry name" value="Aldolase_TIM"/>
</dbReference>
<protein>
    <submittedName>
        <fullName evidence="6">Radical SAM domain protein</fullName>
    </submittedName>
</protein>
<dbReference type="SMR" id="C7RI11"/>
<dbReference type="HOGENOM" id="CLU_044700_0_0_9"/>
<dbReference type="PANTHER" id="PTHR43524:SF1">
    <property type="entry name" value="RADICAL SAM SUPERFAMILY PROTEIN"/>
    <property type="match status" value="1"/>
</dbReference>
<dbReference type="STRING" id="525919.Apre_1095"/>
<dbReference type="RefSeq" id="WP_015778025.1">
    <property type="nucleotide sequence ID" value="NC_013171.1"/>
</dbReference>
<dbReference type="PROSITE" id="PS51918">
    <property type="entry name" value="RADICAL_SAM"/>
    <property type="match status" value="1"/>
</dbReference>
<dbReference type="PANTHER" id="PTHR43524">
    <property type="entry name" value="RADICAL SAM SUPERFAMILY PROTEIN"/>
    <property type="match status" value="1"/>
</dbReference>
<name>C7RI11_ANAPD</name>
<dbReference type="AlphaFoldDB" id="C7RI11"/>
<keyword evidence="1" id="KW-0949">S-adenosyl-L-methionine</keyword>
<proteinExistence type="predicted"/>
<gene>
    <name evidence="6" type="ordered locus">Apre_1095</name>
</gene>
<dbReference type="GO" id="GO:0046872">
    <property type="term" value="F:metal ion binding"/>
    <property type="evidence" value="ECO:0007669"/>
    <property type="project" value="UniProtKB-KW"/>
</dbReference>
<dbReference type="SUPFAM" id="SSF102114">
    <property type="entry name" value="Radical SAM enzymes"/>
    <property type="match status" value="1"/>
</dbReference>
<evidence type="ECO:0000256" key="3">
    <source>
        <dbReference type="ARBA" id="ARBA00023004"/>
    </source>
</evidence>
<keyword evidence="4" id="KW-0411">Iron-sulfur</keyword>
<dbReference type="CDD" id="cd21128">
    <property type="entry name" value="SPASM_rSAM"/>
    <property type="match status" value="1"/>
</dbReference>
<dbReference type="SMART" id="SM00729">
    <property type="entry name" value="Elp3"/>
    <property type="match status" value="1"/>
</dbReference>
<dbReference type="EMBL" id="CP001708">
    <property type="protein sequence ID" value="ACV29122.1"/>
    <property type="molecule type" value="Genomic_DNA"/>
</dbReference>
<keyword evidence="3" id="KW-0408">Iron</keyword>